<evidence type="ECO:0000256" key="8">
    <source>
        <dbReference type="PIRSR" id="PIRSR630616-3"/>
    </source>
</evidence>
<dbReference type="InterPro" id="IPR011009">
    <property type="entry name" value="Kinase-like_dom_sf"/>
</dbReference>
<evidence type="ECO:0000256" key="3">
    <source>
        <dbReference type="ARBA" id="ARBA00022741"/>
    </source>
</evidence>
<feature type="binding site" evidence="7">
    <location>
        <position position="82"/>
    </location>
    <ligand>
        <name>ATP</name>
        <dbReference type="ChEBI" id="CHEBI:30616"/>
    </ligand>
</feature>
<dbReference type="InterPro" id="IPR008271">
    <property type="entry name" value="Ser/Thr_kinase_AS"/>
</dbReference>
<evidence type="ECO:0000313" key="10">
    <source>
        <dbReference type="EMBL" id="KAJ0390479.1"/>
    </source>
</evidence>
<feature type="active site" description="Proton acceptor" evidence="6">
    <location>
        <position position="194"/>
    </location>
</feature>
<evidence type="ECO:0000259" key="9">
    <source>
        <dbReference type="PROSITE" id="PS50011"/>
    </source>
</evidence>
<feature type="binding site" evidence="7">
    <location>
        <begin position="198"/>
        <end position="199"/>
    </location>
    <ligand>
        <name>ATP</name>
        <dbReference type="ChEBI" id="CHEBI:30616"/>
    </ligand>
</feature>
<sequence length="381" mass="41476">MTCSAVLPVPSHCLVSSTTHDSTPIAAATHTTTKLRTRPRRQGSTEEIEASSFRVITELGRGMQGRVDLAFDMYEGHLVAIKRPVLDQAASLADDADSVESSYLLNCQIQEIVHERNALRRVRHDNVVRYVRSAAGYQQNRTYLVLATEFASNGDLFDAISKSGALPESLAKVYCAQLLRGVTACHARGVVHRDIKLENLLLDEAFTLKLADFGLASIVAGGHQGFDDDNHTDADVTAATNAATLRDVAGTQLYLAPEINEDVAYRAAPVDVWACGVVLFVLLTGYPPFDAPEEGDLSFDHLVRGDVASFWSSQPSSMRRPSPAAMHLVGRLLCVDPSRRATLSEALAHDWLRDVDSVSHAEVVAEMTRRQKLALLAEGSI</sequence>
<keyword evidence="5 7" id="KW-0067">ATP-binding</keyword>
<gene>
    <name evidence="10" type="ORF">P43SY_010686</name>
</gene>
<dbReference type="PROSITE" id="PS00108">
    <property type="entry name" value="PROTEIN_KINASE_ST"/>
    <property type="match status" value="1"/>
</dbReference>
<accession>A0AAD5Q4J4</accession>
<evidence type="ECO:0000256" key="2">
    <source>
        <dbReference type="ARBA" id="ARBA00022679"/>
    </source>
</evidence>
<keyword evidence="3 7" id="KW-0547">Nucleotide-binding</keyword>
<evidence type="ECO:0000256" key="1">
    <source>
        <dbReference type="ARBA" id="ARBA00022527"/>
    </source>
</evidence>
<dbReference type="PROSITE" id="PS50011">
    <property type="entry name" value="PROTEIN_KINASE_DOM"/>
    <property type="match status" value="1"/>
</dbReference>
<dbReference type="Gene3D" id="1.10.510.10">
    <property type="entry name" value="Transferase(Phosphotransferase) domain 1"/>
    <property type="match status" value="1"/>
</dbReference>
<dbReference type="AlphaFoldDB" id="A0AAD5Q4J4"/>
<feature type="cross-link" description="Glycyl lysine isopeptide (Lys-Gly) (interchain with G-Cter in SUMO2)" evidence="8">
    <location>
        <position position="196"/>
    </location>
</feature>
<keyword evidence="2" id="KW-0808">Transferase</keyword>
<evidence type="ECO:0000256" key="7">
    <source>
        <dbReference type="PIRSR" id="PIRSR630616-2"/>
    </source>
</evidence>
<dbReference type="Proteomes" id="UP001209570">
    <property type="component" value="Unassembled WGS sequence"/>
</dbReference>
<protein>
    <recommendedName>
        <fullName evidence="9">Protein kinase domain-containing protein</fullName>
    </recommendedName>
</protein>
<evidence type="ECO:0000256" key="4">
    <source>
        <dbReference type="ARBA" id="ARBA00022777"/>
    </source>
</evidence>
<keyword evidence="11" id="KW-1185">Reference proteome</keyword>
<feature type="binding site" evidence="7">
    <location>
        <begin position="149"/>
        <end position="151"/>
    </location>
    <ligand>
        <name>ATP</name>
        <dbReference type="ChEBI" id="CHEBI:30616"/>
    </ligand>
</feature>
<dbReference type="Pfam" id="PF00069">
    <property type="entry name" value="Pkinase"/>
    <property type="match status" value="1"/>
</dbReference>
<dbReference type="SUPFAM" id="SSF56112">
    <property type="entry name" value="Protein kinase-like (PK-like)"/>
    <property type="match status" value="1"/>
</dbReference>
<dbReference type="GO" id="GO:0004674">
    <property type="term" value="F:protein serine/threonine kinase activity"/>
    <property type="evidence" value="ECO:0007669"/>
    <property type="project" value="UniProtKB-KW"/>
</dbReference>
<feature type="domain" description="Protein kinase" evidence="9">
    <location>
        <begin position="53"/>
        <end position="352"/>
    </location>
</feature>
<evidence type="ECO:0000256" key="6">
    <source>
        <dbReference type="PIRSR" id="PIRSR630616-1"/>
    </source>
</evidence>
<feature type="binding site" evidence="7">
    <location>
        <position position="212"/>
    </location>
    <ligand>
        <name>ATP</name>
        <dbReference type="ChEBI" id="CHEBI:30616"/>
    </ligand>
</feature>
<dbReference type="InterPro" id="IPR030616">
    <property type="entry name" value="Aur-like"/>
</dbReference>
<evidence type="ECO:0000256" key="5">
    <source>
        <dbReference type="ARBA" id="ARBA00022840"/>
    </source>
</evidence>
<organism evidence="10 11">
    <name type="scientific">Pythium insidiosum</name>
    <name type="common">Pythiosis disease agent</name>
    <dbReference type="NCBI Taxonomy" id="114742"/>
    <lineage>
        <taxon>Eukaryota</taxon>
        <taxon>Sar</taxon>
        <taxon>Stramenopiles</taxon>
        <taxon>Oomycota</taxon>
        <taxon>Peronosporomycetes</taxon>
        <taxon>Pythiales</taxon>
        <taxon>Pythiaceae</taxon>
        <taxon>Pythium</taxon>
    </lineage>
</organism>
<dbReference type="GO" id="GO:0005524">
    <property type="term" value="F:ATP binding"/>
    <property type="evidence" value="ECO:0007669"/>
    <property type="project" value="UniProtKB-KW"/>
</dbReference>
<dbReference type="SMART" id="SM00220">
    <property type="entry name" value="S_TKc"/>
    <property type="match status" value="1"/>
</dbReference>
<comment type="caution">
    <text evidence="10">The sequence shown here is derived from an EMBL/GenBank/DDBJ whole genome shotgun (WGS) entry which is preliminary data.</text>
</comment>
<keyword evidence="1" id="KW-0723">Serine/threonine-protein kinase</keyword>
<name>A0AAD5Q4J4_PYTIN</name>
<reference evidence="10" key="1">
    <citation type="submission" date="2021-12" db="EMBL/GenBank/DDBJ databases">
        <title>Prjna785345.</title>
        <authorList>
            <person name="Rujirawat T."/>
            <person name="Krajaejun T."/>
        </authorList>
    </citation>
    <scope>NUCLEOTIDE SEQUENCE</scope>
    <source>
        <strain evidence="10">Pi057C3</strain>
    </source>
</reference>
<proteinExistence type="predicted"/>
<keyword evidence="4" id="KW-0418">Kinase</keyword>
<dbReference type="InterPro" id="IPR000719">
    <property type="entry name" value="Prot_kinase_dom"/>
</dbReference>
<dbReference type="PANTHER" id="PTHR24350">
    <property type="entry name" value="SERINE/THREONINE-PROTEIN KINASE IAL-RELATED"/>
    <property type="match status" value="1"/>
</dbReference>
<evidence type="ECO:0000313" key="11">
    <source>
        <dbReference type="Proteomes" id="UP001209570"/>
    </source>
</evidence>
<dbReference type="EMBL" id="JAKCXM010002056">
    <property type="protein sequence ID" value="KAJ0390479.1"/>
    <property type="molecule type" value="Genomic_DNA"/>
</dbReference>